<name>A0ABR0DHP3_9LAMI</name>
<protein>
    <recommendedName>
        <fullName evidence="7">HORMA domain-containing protein</fullName>
    </recommendedName>
</protein>
<evidence type="ECO:0000313" key="9">
    <source>
        <dbReference type="Proteomes" id="UP001291926"/>
    </source>
</evidence>
<dbReference type="Pfam" id="PF02301">
    <property type="entry name" value="HORMA"/>
    <property type="match status" value="2"/>
</dbReference>
<sequence>MVVAQKVKESEITEQDSLLLTRNLLRIAIFNISYIRGLFPEKYFNDKSVPALGVYDALQKKYLKTLLFCVCEAVDGPMIEEYSFSFSYSNSDSQEVSMNINRSGTKKGGKFKYDSSTEITPSQMRSSACKMVRTLVQLMRTLDKMPEERTVLMKLLYYDDVTPMDYEPPFFRGSTEEEAHNPWTRNPLKMEVGNVNSKHLVLALKVKSVLDPCEDENNDNQDDEVSLGADSLQKDEDSESDSEVISNSDDDQYIVAPIEKPQVQEDSGAIDEDNTQDPEENEQQLGRVKDWISSYHLDTIELTDVLSNFPDISVILIEEIMDKLVKENFISKAGVDSYVLQTKKKFDYEFDAVKEEVDGQMAANDGKAGTEGIDSMYTKALYHALPLNYITVAKLQNKLEGEANQTTVRKLIDKMTHDGFVAPTSNRRLGKRVIHSDLTKKKLIEVKKLLDRDAMDLDMDEKSNHLEPESIGNKHKDLSTCGGLHSIGSDITRTRGKSDLYLNNSTRSEHDLARKKEHGGNTPTSRAELNLQPAASRESFVPGIDDERTNGNNNHDDEMDIVMFSKPTQDSRLRKTSTVKEPILQYSKRQKSQAI</sequence>
<dbReference type="EMBL" id="JAYDYQ010001088">
    <property type="protein sequence ID" value="KAK4488760.1"/>
    <property type="molecule type" value="Genomic_DNA"/>
</dbReference>
<evidence type="ECO:0000256" key="4">
    <source>
        <dbReference type="ARBA" id="ARBA00023242"/>
    </source>
</evidence>
<feature type="domain" description="HORMA" evidence="7">
    <location>
        <begin position="1"/>
        <end position="206"/>
    </location>
</feature>
<evidence type="ECO:0000313" key="8">
    <source>
        <dbReference type="EMBL" id="KAK4488760.1"/>
    </source>
</evidence>
<evidence type="ECO:0000256" key="6">
    <source>
        <dbReference type="SAM" id="MobiDB-lite"/>
    </source>
</evidence>
<evidence type="ECO:0000256" key="3">
    <source>
        <dbReference type="ARBA" id="ARBA00022454"/>
    </source>
</evidence>
<evidence type="ECO:0000256" key="5">
    <source>
        <dbReference type="ARBA" id="ARBA00023254"/>
    </source>
</evidence>
<keyword evidence="4" id="KW-0539">Nucleus</keyword>
<evidence type="ECO:0000256" key="1">
    <source>
        <dbReference type="ARBA" id="ARBA00004123"/>
    </source>
</evidence>
<keyword evidence="9" id="KW-1185">Reference proteome</keyword>
<keyword evidence="5" id="KW-0469">Meiosis</keyword>
<evidence type="ECO:0000259" key="7">
    <source>
        <dbReference type="PROSITE" id="PS50815"/>
    </source>
</evidence>
<feature type="compositionally biased region" description="Acidic residues" evidence="6">
    <location>
        <begin position="268"/>
        <end position="282"/>
    </location>
</feature>
<keyword evidence="3" id="KW-0158">Chromosome</keyword>
<dbReference type="InterPro" id="IPR003511">
    <property type="entry name" value="HORMA_dom"/>
</dbReference>
<feature type="region of interest" description="Disordered" evidence="6">
    <location>
        <begin position="498"/>
        <end position="595"/>
    </location>
</feature>
<dbReference type="PANTHER" id="PTHR48225:SF7">
    <property type="entry name" value="MEIOSIS-SPECIFIC PROTEIN HOP1"/>
    <property type="match status" value="1"/>
</dbReference>
<comment type="subcellular location">
    <subcellularLocation>
        <location evidence="2">Chromosome</location>
    </subcellularLocation>
    <subcellularLocation>
        <location evidence="1">Nucleus</location>
    </subcellularLocation>
</comment>
<dbReference type="Proteomes" id="UP001291926">
    <property type="component" value="Unassembled WGS sequence"/>
</dbReference>
<feature type="region of interest" description="Disordered" evidence="6">
    <location>
        <begin position="213"/>
        <end position="286"/>
    </location>
</feature>
<dbReference type="Gene3D" id="3.30.900.10">
    <property type="entry name" value="HORMA domain"/>
    <property type="match status" value="1"/>
</dbReference>
<accession>A0ABR0DHP3</accession>
<proteinExistence type="predicted"/>
<feature type="compositionally biased region" description="Acidic residues" evidence="6">
    <location>
        <begin position="236"/>
        <end position="252"/>
    </location>
</feature>
<comment type="caution">
    <text evidence="8">The sequence shown here is derived from an EMBL/GenBank/DDBJ whole genome shotgun (WGS) entry which is preliminary data.</text>
</comment>
<organism evidence="8 9">
    <name type="scientific">Penstemon davidsonii</name>
    <dbReference type="NCBI Taxonomy" id="160366"/>
    <lineage>
        <taxon>Eukaryota</taxon>
        <taxon>Viridiplantae</taxon>
        <taxon>Streptophyta</taxon>
        <taxon>Embryophyta</taxon>
        <taxon>Tracheophyta</taxon>
        <taxon>Spermatophyta</taxon>
        <taxon>Magnoliopsida</taxon>
        <taxon>eudicotyledons</taxon>
        <taxon>Gunneridae</taxon>
        <taxon>Pentapetalae</taxon>
        <taxon>asterids</taxon>
        <taxon>lamiids</taxon>
        <taxon>Lamiales</taxon>
        <taxon>Plantaginaceae</taxon>
        <taxon>Cheloneae</taxon>
        <taxon>Penstemon</taxon>
    </lineage>
</organism>
<dbReference type="InterPro" id="IPR051294">
    <property type="entry name" value="HORMA_MeioticProgression"/>
</dbReference>
<feature type="compositionally biased region" description="Acidic residues" evidence="6">
    <location>
        <begin position="213"/>
        <end position="225"/>
    </location>
</feature>
<dbReference type="SUPFAM" id="SSF56019">
    <property type="entry name" value="The spindle assembly checkpoint protein mad2"/>
    <property type="match status" value="1"/>
</dbReference>
<dbReference type="PROSITE" id="PS50815">
    <property type="entry name" value="HORMA"/>
    <property type="match status" value="1"/>
</dbReference>
<dbReference type="InterPro" id="IPR036570">
    <property type="entry name" value="HORMA_dom_sf"/>
</dbReference>
<evidence type="ECO:0000256" key="2">
    <source>
        <dbReference type="ARBA" id="ARBA00004286"/>
    </source>
</evidence>
<reference evidence="8 9" key="1">
    <citation type="journal article" date="2023" name="bioRxiv">
        <title>Genome report: Whole genome sequence and annotation of Penstemon davidsonii.</title>
        <authorList>
            <person name="Ostevik K.L."/>
            <person name="Alabady M."/>
            <person name="Zhang M."/>
            <person name="Rausher M.D."/>
        </authorList>
    </citation>
    <scope>NUCLEOTIDE SEQUENCE [LARGE SCALE GENOMIC DNA]</scope>
    <source>
        <strain evidence="8">DNT005</strain>
        <tissue evidence="8">Whole leaf</tissue>
    </source>
</reference>
<dbReference type="PANTHER" id="PTHR48225">
    <property type="entry name" value="HORMA DOMAIN-CONTAINING PROTEIN 1"/>
    <property type="match status" value="1"/>
</dbReference>
<gene>
    <name evidence="8" type="ORF">RD792_004545</name>
</gene>